<evidence type="ECO:0000313" key="1">
    <source>
        <dbReference type="EMBL" id="AFK70316.1"/>
    </source>
</evidence>
<dbReference type="PATRIC" id="fig|231023.4.peg.3141"/>
<accession>I3UXU5</accession>
<reference evidence="1 2" key="1">
    <citation type="journal article" date="2012" name="J. Bacteriol.">
        <title>Complete Genome Sequence of the Naphthalene-Degrading Pseudomonas putida Strain ND6.</title>
        <authorList>
            <person name="Li S."/>
            <person name="Zhao H."/>
            <person name="Li Y."/>
            <person name="Niu S."/>
            <person name="Cai B."/>
        </authorList>
    </citation>
    <scope>NUCLEOTIDE SEQUENCE [LARGE SCALE GENOMIC DNA]</scope>
    <source>
        <strain evidence="1 2">ND6</strain>
    </source>
</reference>
<evidence type="ECO:0000313" key="2">
    <source>
        <dbReference type="Proteomes" id="UP000005268"/>
    </source>
</evidence>
<dbReference type="Proteomes" id="UP000005268">
    <property type="component" value="Chromosome"/>
</dbReference>
<organism evidence="1 2">
    <name type="scientific">Pseudomonas putida ND6</name>
    <dbReference type="NCBI Taxonomy" id="231023"/>
    <lineage>
        <taxon>Bacteria</taxon>
        <taxon>Pseudomonadati</taxon>
        <taxon>Pseudomonadota</taxon>
        <taxon>Gammaproteobacteria</taxon>
        <taxon>Pseudomonadales</taxon>
        <taxon>Pseudomonadaceae</taxon>
        <taxon>Pseudomonas</taxon>
    </lineage>
</organism>
<dbReference type="EMBL" id="CP003588">
    <property type="protein sequence ID" value="AFK70316.1"/>
    <property type="molecule type" value="Genomic_DNA"/>
</dbReference>
<proteinExistence type="predicted"/>
<protein>
    <submittedName>
        <fullName evidence="1">Uncharacterized protein</fullName>
    </submittedName>
</protein>
<dbReference type="KEGG" id="ppi:YSA_06577"/>
<sequence>MAPGLGDKLSLNFICHPLVIHTGDPVDLLMTRSFFMLHAENQDRLYLVAQSDEQQALIDGFAINVQDRQWLVYCALGGHVHEDLPEVDAGTGFSLLDFHIEAA</sequence>
<gene>
    <name evidence="1" type="ORF">YSA_06577</name>
</gene>
<dbReference type="HOGENOM" id="CLU_186117_0_0_6"/>
<dbReference type="AlphaFoldDB" id="I3UXU5"/>
<name>I3UXU5_PSEPU</name>